<evidence type="ECO:0000313" key="2">
    <source>
        <dbReference type="EMBL" id="MCM2375102.1"/>
    </source>
</evidence>
<name>A0ABT0UDH7_9BACT</name>
<dbReference type="EMBL" id="JAMQBK010000130">
    <property type="protein sequence ID" value="MCM2375102.1"/>
    <property type="molecule type" value="Genomic_DNA"/>
</dbReference>
<evidence type="ECO:0000256" key="1">
    <source>
        <dbReference type="SAM" id="MobiDB-lite"/>
    </source>
</evidence>
<feature type="region of interest" description="Disordered" evidence="1">
    <location>
        <begin position="48"/>
        <end position="68"/>
    </location>
</feature>
<proteinExistence type="predicted"/>
<sequence>MKFLSVAVRSANERSRKVCLQSERPHRLASGHRFNYCRIIKVAELREPSGKSGPDGLRRSAKKSTKTINFPRERAFTQASFAEQTATLLRLGTSIVLLKDFKSSETARAGRLRHT</sequence>
<organism evidence="2 3">
    <name type="scientific">Aporhodopirellula aestuarii</name>
    <dbReference type="NCBI Taxonomy" id="2950107"/>
    <lineage>
        <taxon>Bacteria</taxon>
        <taxon>Pseudomonadati</taxon>
        <taxon>Planctomycetota</taxon>
        <taxon>Planctomycetia</taxon>
        <taxon>Pirellulales</taxon>
        <taxon>Pirellulaceae</taxon>
        <taxon>Aporhodopirellula</taxon>
    </lineage>
</organism>
<dbReference type="RefSeq" id="WP_250933598.1">
    <property type="nucleotide sequence ID" value="NZ_JAMQBK010000130.1"/>
</dbReference>
<protein>
    <submittedName>
        <fullName evidence="2">Uncharacterized protein</fullName>
    </submittedName>
</protein>
<comment type="caution">
    <text evidence="2">The sequence shown here is derived from an EMBL/GenBank/DDBJ whole genome shotgun (WGS) entry which is preliminary data.</text>
</comment>
<reference evidence="2 3" key="1">
    <citation type="journal article" date="2022" name="Syst. Appl. Microbiol.">
        <title>Rhodopirellula aestuarii sp. nov., a novel member of the genus Rhodopirellula isolated from brackish sediments collected in the Tagus River estuary, Portugal.</title>
        <authorList>
            <person name="Vitorino I.R."/>
            <person name="Klimek D."/>
            <person name="Calusinska M."/>
            <person name="Lobo-da-Cunha A."/>
            <person name="Vasconcelos V."/>
            <person name="Lage O.M."/>
        </authorList>
    </citation>
    <scope>NUCLEOTIDE SEQUENCE [LARGE SCALE GENOMIC DNA]</scope>
    <source>
        <strain evidence="2 3">ICT_H3.1</strain>
    </source>
</reference>
<feature type="non-terminal residue" evidence="2">
    <location>
        <position position="115"/>
    </location>
</feature>
<accession>A0ABT0UDH7</accession>
<evidence type="ECO:0000313" key="3">
    <source>
        <dbReference type="Proteomes" id="UP001202961"/>
    </source>
</evidence>
<dbReference type="Proteomes" id="UP001202961">
    <property type="component" value="Unassembled WGS sequence"/>
</dbReference>
<gene>
    <name evidence="2" type="ORF">NB063_31150</name>
</gene>
<keyword evidence="3" id="KW-1185">Reference proteome</keyword>